<dbReference type="Pfam" id="PF00483">
    <property type="entry name" value="NTP_transferase"/>
    <property type="match status" value="1"/>
</dbReference>
<dbReference type="PANTHER" id="PTHR43532">
    <property type="entry name" value="GLUCOSE-1-PHOSPHATE THYMIDYLYLTRANSFERASE"/>
    <property type="match status" value="1"/>
</dbReference>
<evidence type="ECO:0000313" key="11">
    <source>
        <dbReference type="EMBL" id="GGI51819.1"/>
    </source>
</evidence>
<dbReference type="NCBIfam" id="TIGR01207">
    <property type="entry name" value="rmlA"/>
    <property type="match status" value="1"/>
</dbReference>
<reference evidence="11" key="2">
    <citation type="submission" date="2020-09" db="EMBL/GenBank/DDBJ databases">
        <authorList>
            <person name="Sun Q."/>
            <person name="Sedlacek I."/>
        </authorList>
    </citation>
    <scope>NUCLEOTIDE SEQUENCE</scope>
    <source>
        <strain evidence="11">CCM 8711</strain>
    </source>
</reference>
<dbReference type="InterPro" id="IPR005835">
    <property type="entry name" value="NTP_transferase_dom"/>
</dbReference>
<dbReference type="SUPFAM" id="SSF53448">
    <property type="entry name" value="Nucleotide-diphospho-sugar transferases"/>
    <property type="match status" value="1"/>
</dbReference>
<dbReference type="EC" id="2.7.7.24" evidence="3 9"/>
<dbReference type="InterPro" id="IPR029044">
    <property type="entry name" value="Nucleotide-diphossugar_trans"/>
</dbReference>
<evidence type="ECO:0000256" key="7">
    <source>
        <dbReference type="ARBA" id="ARBA00022842"/>
    </source>
</evidence>
<dbReference type="GO" id="GO:0008879">
    <property type="term" value="F:glucose-1-phosphate thymidylyltransferase activity"/>
    <property type="evidence" value="ECO:0007669"/>
    <property type="project" value="UniProtKB-EC"/>
</dbReference>
<evidence type="ECO:0000256" key="6">
    <source>
        <dbReference type="ARBA" id="ARBA00022723"/>
    </source>
</evidence>
<keyword evidence="6 9" id="KW-0479">Metal-binding</keyword>
<evidence type="ECO:0000256" key="3">
    <source>
        <dbReference type="ARBA" id="ARBA00012461"/>
    </source>
</evidence>
<evidence type="ECO:0000256" key="1">
    <source>
        <dbReference type="ARBA" id="ARBA00001946"/>
    </source>
</evidence>
<proteinExistence type="inferred from homology"/>
<dbReference type="Gene3D" id="3.90.550.10">
    <property type="entry name" value="Spore Coat Polysaccharide Biosynthesis Protein SpsA, Chain A"/>
    <property type="match status" value="1"/>
</dbReference>
<evidence type="ECO:0000259" key="10">
    <source>
        <dbReference type="Pfam" id="PF00483"/>
    </source>
</evidence>
<keyword evidence="12" id="KW-1185">Reference proteome</keyword>
<reference evidence="11" key="1">
    <citation type="journal article" date="2014" name="Int. J. Syst. Evol. Microbiol.">
        <title>Complete genome sequence of Corynebacterium casei LMG S-19264T (=DSM 44701T), isolated from a smear-ripened cheese.</title>
        <authorList>
            <consortium name="US DOE Joint Genome Institute (JGI-PGF)"/>
            <person name="Walter F."/>
            <person name="Albersmeier A."/>
            <person name="Kalinowski J."/>
            <person name="Ruckert C."/>
        </authorList>
    </citation>
    <scope>NUCLEOTIDE SEQUENCE</scope>
    <source>
        <strain evidence="11">CCM 8711</strain>
    </source>
</reference>
<evidence type="ECO:0000256" key="9">
    <source>
        <dbReference type="RuleBase" id="RU003706"/>
    </source>
</evidence>
<dbReference type="GO" id="GO:0046872">
    <property type="term" value="F:metal ion binding"/>
    <property type="evidence" value="ECO:0007669"/>
    <property type="project" value="UniProtKB-KW"/>
</dbReference>
<dbReference type="AlphaFoldDB" id="A0A917JB16"/>
<comment type="caution">
    <text evidence="11">The sequence shown here is derived from an EMBL/GenBank/DDBJ whole genome shotgun (WGS) entry which is preliminary data.</text>
</comment>
<sequence length="269" mass="30031">MPVYDKPMIYYPLSVLLLAGIKEILIISTPHDMPQFKKLLGDGSRIGCRFEYAIQEEPNGLAQAFVIGADFIGTDKVALILGDNIFYGDGLSRLLQQSSEPEGGMVFAYQVADPERYGVVEFDQNQNAISLEEKPTEPKSDYAVPGLYFYDNDVVEIAKNIKPSPRGEYEITDVNIEYLKRGKLKVAILSRGTAWLDTGTFTSLMQAGQFVQVIEERQGIKIACIEEIAYRMCFIDAAKLEEIAAPLVKSGYGQYLMKILSRKKSSLLD</sequence>
<dbReference type="Proteomes" id="UP000662074">
    <property type="component" value="Unassembled WGS sequence"/>
</dbReference>
<name>A0A917JB16_9SPHI</name>
<accession>A0A917JB16</accession>
<evidence type="ECO:0000256" key="8">
    <source>
        <dbReference type="ARBA" id="ARBA00049336"/>
    </source>
</evidence>
<organism evidence="11 12">
    <name type="scientific">Mucilaginibacter galii</name>
    <dbReference type="NCBI Taxonomy" id="2005073"/>
    <lineage>
        <taxon>Bacteria</taxon>
        <taxon>Pseudomonadati</taxon>
        <taxon>Bacteroidota</taxon>
        <taxon>Sphingobacteriia</taxon>
        <taxon>Sphingobacteriales</taxon>
        <taxon>Sphingobacteriaceae</taxon>
        <taxon>Mucilaginibacter</taxon>
    </lineage>
</organism>
<comment type="cofactor">
    <cofactor evidence="1">
        <name>Mg(2+)</name>
        <dbReference type="ChEBI" id="CHEBI:18420"/>
    </cofactor>
</comment>
<feature type="domain" description="Nucleotidyl transferase" evidence="10">
    <location>
        <begin position="1"/>
        <end position="211"/>
    </location>
</feature>
<dbReference type="InterPro" id="IPR005907">
    <property type="entry name" value="G1P_thy_trans_s"/>
</dbReference>
<keyword evidence="4 9" id="KW-0808">Transferase</keyword>
<dbReference type="CDD" id="cd02538">
    <property type="entry name" value="G1P_TT_short"/>
    <property type="match status" value="1"/>
</dbReference>
<dbReference type="EMBL" id="BMDO01000009">
    <property type="protein sequence ID" value="GGI51819.1"/>
    <property type="molecule type" value="Genomic_DNA"/>
</dbReference>
<keyword evidence="7 9" id="KW-0460">Magnesium</keyword>
<dbReference type="FunFam" id="3.90.550.10:FF:000023">
    <property type="entry name" value="Glucose-1-phosphate thymidylyltransferase"/>
    <property type="match status" value="1"/>
</dbReference>
<evidence type="ECO:0000313" key="12">
    <source>
        <dbReference type="Proteomes" id="UP000662074"/>
    </source>
</evidence>
<gene>
    <name evidence="11" type="ORF">GCM10011425_30310</name>
</gene>
<comment type="similarity">
    <text evidence="2 9">Belongs to the glucose-1-phosphate thymidylyltransferase family.</text>
</comment>
<evidence type="ECO:0000256" key="2">
    <source>
        <dbReference type="ARBA" id="ARBA00010480"/>
    </source>
</evidence>
<comment type="function">
    <text evidence="9">Catalyzes the formation of dTDP-glucose, from dTTP and glucose 1-phosphate, as well as its pyrophosphorolysis.</text>
</comment>
<comment type="catalytic activity">
    <reaction evidence="8 9">
        <text>dTTP + alpha-D-glucose 1-phosphate + H(+) = dTDP-alpha-D-glucose + diphosphate</text>
        <dbReference type="Rhea" id="RHEA:15225"/>
        <dbReference type="ChEBI" id="CHEBI:15378"/>
        <dbReference type="ChEBI" id="CHEBI:33019"/>
        <dbReference type="ChEBI" id="CHEBI:37568"/>
        <dbReference type="ChEBI" id="CHEBI:57477"/>
        <dbReference type="ChEBI" id="CHEBI:58601"/>
        <dbReference type="EC" id="2.7.7.24"/>
    </reaction>
</comment>
<keyword evidence="5 9" id="KW-0548">Nucleotidyltransferase</keyword>
<evidence type="ECO:0000256" key="4">
    <source>
        <dbReference type="ARBA" id="ARBA00022679"/>
    </source>
</evidence>
<evidence type="ECO:0000256" key="5">
    <source>
        <dbReference type="ARBA" id="ARBA00022695"/>
    </source>
</evidence>
<dbReference type="PANTHER" id="PTHR43532:SF1">
    <property type="entry name" value="GLUCOSE-1-PHOSPHATE THYMIDYLYLTRANSFERASE 1"/>
    <property type="match status" value="1"/>
</dbReference>
<protein>
    <recommendedName>
        <fullName evidence="3 9">Glucose-1-phosphate thymidylyltransferase</fullName>
        <ecNumber evidence="3 9">2.7.7.24</ecNumber>
    </recommendedName>
</protein>